<evidence type="ECO:0000313" key="3">
    <source>
        <dbReference type="Proteomes" id="UP001155077"/>
    </source>
</evidence>
<name>A0ABT0YX11_9FLAO</name>
<reference evidence="2" key="1">
    <citation type="submission" date="2022-06" db="EMBL/GenBank/DDBJ databases">
        <title>Gramella sediminis sp. nov., isolated from deep-sea sediment of the Indian Ocean.</title>
        <authorList>
            <person name="Yang L."/>
        </authorList>
    </citation>
    <scope>NUCLEOTIDE SEQUENCE</scope>
    <source>
        <strain evidence="2">HMD3159</strain>
    </source>
</reference>
<organism evidence="2 3">
    <name type="scientific">Gramella jeungdoensis</name>
    <dbReference type="NCBI Taxonomy" id="708091"/>
    <lineage>
        <taxon>Bacteria</taxon>
        <taxon>Pseudomonadati</taxon>
        <taxon>Bacteroidota</taxon>
        <taxon>Flavobacteriia</taxon>
        <taxon>Flavobacteriales</taxon>
        <taxon>Flavobacteriaceae</taxon>
        <taxon>Christiangramia</taxon>
    </lineage>
</organism>
<dbReference type="Proteomes" id="UP001155077">
    <property type="component" value="Unassembled WGS sequence"/>
</dbReference>
<accession>A0ABT0YX11</accession>
<keyword evidence="1" id="KW-0472">Membrane</keyword>
<proteinExistence type="predicted"/>
<comment type="caution">
    <text evidence="2">The sequence shown here is derived from an EMBL/GenBank/DDBJ whole genome shotgun (WGS) entry which is preliminary data.</text>
</comment>
<protein>
    <recommendedName>
        <fullName evidence="4">DUF4153 domain-containing protein</fullName>
    </recommendedName>
</protein>
<feature type="transmembrane region" description="Helical" evidence="1">
    <location>
        <begin position="65"/>
        <end position="85"/>
    </location>
</feature>
<feature type="transmembrane region" description="Helical" evidence="1">
    <location>
        <begin position="147"/>
        <end position="166"/>
    </location>
</feature>
<sequence length="414" mass="47125">MRSEIITNIDNPGFLERLYRSDKKDFKKEFLEIYTQVKERPVAGFWYERLNYESDEISWGTKSEWVFVIFASLIAGILAKLPDIFTISEEFYYSRNISFLVFPFLTAYFCWKNNLTTKNIAIVTSIFLAGLIYINILPGSAETSDTLLLACIHTPLLLWMTFGLSFTADKIHDFGNRLRFLRFNGDLLVMSAILVLAGILMSGITLGLFNLIGMEIEEFYFRYIVLFGLPAIPIFATFLTHTNPQLVNKVSPVIAKIFSPLVLVMLIIYLGAIIYSGKDPYNDREFLLIFNLLLTGVIALIFFSVAESIKKGKLSSLWVLLPLSVVTIIVNAVALSAILFRISEWGFTPNRLAILGINILFLVHLIIIALRLFKILFKKSEVSIVEKAIAAYLPVYLVWICIVVFVFPFLFGFK</sequence>
<feature type="transmembrane region" description="Helical" evidence="1">
    <location>
        <begin position="389"/>
        <end position="411"/>
    </location>
</feature>
<keyword evidence="1" id="KW-0812">Transmembrane</keyword>
<feature type="transmembrane region" description="Helical" evidence="1">
    <location>
        <begin position="120"/>
        <end position="141"/>
    </location>
</feature>
<evidence type="ECO:0000313" key="2">
    <source>
        <dbReference type="EMBL" id="MCM8567996.1"/>
    </source>
</evidence>
<feature type="transmembrane region" description="Helical" evidence="1">
    <location>
        <begin position="352"/>
        <end position="377"/>
    </location>
</feature>
<gene>
    <name evidence="2" type="ORF">NE848_01280</name>
</gene>
<feature type="transmembrane region" description="Helical" evidence="1">
    <location>
        <begin position="187"/>
        <end position="213"/>
    </location>
</feature>
<feature type="transmembrane region" description="Helical" evidence="1">
    <location>
        <begin position="317"/>
        <end position="340"/>
    </location>
</feature>
<feature type="transmembrane region" description="Helical" evidence="1">
    <location>
        <begin position="91"/>
        <end position="111"/>
    </location>
</feature>
<feature type="transmembrane region" description="Helical" evidence="1">
    <location>
        <begin position="219"/>
        <end position="241"/>
    </location>
</feature>
<evidence type="ECO:0008006" key="4">
    <source>
        <dbReference type="Google" id="ProtNLM"/>
    </source>
</evidence>
<dbReference type="EMBL" id="JAMSCK010000001">
    <property type="protein sequence ID" value="MCM8567996.1"/>
    <property type="molecule type" value="Genomic_DNA"/>
</dbReference>
<evidence type="ECO:0000256" key="1">
    <source>
        <dbReference type="SAM" id="Phobius"/>
    </source>
</evidence>
<keyword evidence="3" id="KW-1185">Reference proteome</keyword>
<dbReference type="RefSeq" id="WP_252110405.1">
    <property type="nucleotide sequence ID" value="NZ_JAMSCK010000001.1"/>
</dbReference>
<keyword evidence="1" id="KW-1133">Transmembrane helix</keyword>
<feature type="transmembrane region" description="Helical" evidence="1">
    <location>
        <begin position="253"/>
        <end position="274"/>
    </location>
</feature>
<feature type="transmembrane region" description="Helical" evidence="1">
    <location>
        <begin position="286"/>
        <end position="305"/>
    </location>
</feature>